<keyword evidence="5" id="KW-1185">Reference proteome</keyword>
<feature type="domain" description="SKP1 component dimerisation" evidence="3">
    <location>
        <begin position="153"/>
        <end position="186"/>
    </location>
</feature>
<dbReference type="GO" id="GO:0006511">
    <property type="term" value="P:ubiquitin-dependent protein catabolic process"/>
    <property type="evidence" value="ECO:0007669"/>
    <property type="project" value="InterPro"/>
</dbReference>
<reference evidence="4 5" key="1">
    <citation type="submission" date="2020-10" db="EMBL/GenBank/DDBJ databases">
        <title>The Coptis chinensis genome and diversification of protoberbering-type alkaloids.</title>
        <authorList>
            <person name="Wang B."/>
            <person name="Shu S."/>
            <person name="Song C."/>
            <person name="Liu Y."/>
        </authorList>
    </citation>
    <scope>NUCLEOTIDE SEQUENCE [LARGE SCALE GENOMIC DNA]</scope>
    <source>
        <strain evidence="4">HL-2020</strain>
        <tissue evidence="4">Leaf</tissue>
    </source>
</reference>
<dbReference type="Gene3D" id="3.30.710.10">
    <property type="entry name" value="Potassium Channel Kv1.1, Chain A"/>
    <property type="match status" value="2"/>
</dbReference>
<name>A0A835GYJ1_9MAGN</name>
<dbReference type="InterPro" id="IPR036296">
    <property type="entry name" value="SKP1-like_dim_sf"/>
</dbReference>
<gene>
    <name evidence="4" type="ORF">IFM89_008637</name>
</gene>
<comment type="caution">
    <text evidence="4">The sequence shown here is derived from an EMBL/GenBank/DDBJ whole genome shotgun (WGS) entry which is preliminary data.</text>
</comment>
<comment type="pathway">
    <text evidence="1">Protein modification; protein ubiquitination.</text>
</comment>
<evidence type="ECO:0000259" key="3">
    <source>
        <dbReference type="Pfam" id="PF01466"/>
    </source>
</evidence>
<dbReference type="AlphaFoldDB" id="A0A835GYJ1"/>
<sequence length="425" mass="48433">MEGGNVGLDIVQYVPSALPKGQALQWLIPSQENGENTKEVYLREQNAFQVLADSEEEIEDDISEGMLVEYFSDHVMPKEVVPDDAKVSLLITNGEWNGLVNLLQDSELKTTIEARKTGNVEDGIIKEWESKFVKVDHYTLFDLILVANELQLKHLLDLTTGTLGNLIQGKTVEEIRKMFNITSDYTRFPITRFLVRKFFHVVVPDSNVHVDVPPDPIPEDHAPLQQEPARQSTRDRQQVEELTTSGTDPSIGLQLALYVPAEITTPITRLFRVMPTSQSPPVSMNMEKVVVGSSKVILRCSNGDVFEQHTEKVIEYYEKHIESCKNDCLDGNDFKDWELESVKVDYQTLFALILATNELQFKQLYELSAGTVGKMMMGKTPQQIRKMFNITLHVMWTLQRRISLWKRISGLLSRCPFITKTKIFV</sequence>
<evidence type="ECO:0000313" key="4">
    <source>
        <dbReference type="EMBL" id="KAF9588237.1"/>
    </source>
</evidence>
<evidence type="ECO:0000313" key="5">
    <source>
        <dbReference type="Proteomes" id="UP000631114"/>
    </source>
</evidence>
<evidence type="ECO:0000256" key="2">
    <source>
        <dbReference type="SAM" id="MobiDB-lite"/>
    </source>
</evidence>
<dbReference type="EMBL" id="JADFTS010000009">
    <property type="protein sequence ID" value="KAF9588237.1"/>
    <property type="molecule type" value="Genomic_DNA"/>
</dbReference>
<dbReference type="InterPro" id="IPR016897">
    <property type="entry name" value="SKP1"/>
</dbReference>
<feature type="region of interest" description="Disordered" evidence="2">
    <location>
        <begin position="212"/>
        <end position="246"/>
    </location>
</feature>
<dbReference type="InterPro" id="IPR016072">
    <property type="entry name" value="Skp1_comp_dimer"/>
</dbReference>
<evidence type="ECO:0000256" key="1">
    <source>
        <dbReference type="ARBA" id="ARBA00004906"/>
    </source>
</evidence>
<accession>A0A835GYJ1</accession>
<dbReference type="InterPro" id="IPR011333">
    <property type="entry name" value="SKP1/BTB/POZ_sf"/>
</dbReference>
<protein>
    <recommendedName>
        <fullName evidence="3">SKP1 component dimerisation domain-containing protein</fullName>
    </recommendedName>
</protein>
<organism evidence="4 5">
    <name type="scientific">Coptis chinensis</name>
    <dbReference type="NCBI Taxonomy" id="261450"/>
    <lineage>
        <taxon>Eukaryota</taxon>
        <taxon>Viridiplantae</taxon>
        <taxon>Streptophyta</taxon>
        <taxon>Embryophyta</taxon>
        <taxon>Tracheophyta</taxon>
        <taxon>Spermatophyta</taxon>
        <taxon>Magnoliopsida</taxon>
        <taxon>Ranunculales</taxon>
        <taxon>Ranunculaceae</taxon>
        <taxon>Coptidoideae</taxon>
        <taxon>Coptis</taxon>
    </lineage>
</organism>
<dbReference type="SUPFAM" id="SSF81382">
    <property type="entry name" value="Skp1 dimerisation domain-like"/>
    <property type="match status" value="2"/>
</dbReference>
<dbReference type="Proteomes" id="UP000631114">
    <property type="component" value="Unassembled WGS sequence"/>
</dbReference>
<feature type="domain" description="SKP1 component dimerisation" evidence="3">
    <location>
        <begin position="362"/>
        <end position="390"/>
    </location>
</feature>
<dbReference type="PANTHER" id="PTHR11165">
    <property type="entry name" value="SKP1"/>
    <property type="match status" value="1"/>
</dbReference>
<proteinExistence type="predicted"/>
<dbReference type="Pfam" id="PF01466">
    <property type="entry name" value="Skp1"/>
    <property type="match status" value="2"/>
</dbReference>